<feature type="site" description="Important for acyl-CoA specificity" evidence="8">
    <location>
        <position position="319"/>
    </location>
</feature>
<reference evidence="11 12" key="1">
    <citation type="submission" date="2015-03" db="EMBL/GenBank/DDBJ databases">
        <title>Comparative analysis of the OM43 clade including a novel species from Red Sea uncovers genomic and metabolic diversity among marine methylotrophs.</title>
        <authorList>
            <person name="Jimenez-Infante F."/>
            <person name="Ngugi D.K."/>
            <person name="Vinu M."/>
            <person name="Alam I."/>
            <person name="Kamau A."/>
            <person name="Blom J."/>
            <person name="Bajic V.B."/>
            <person name="Stingl U."/>
        </authorList>
    </citation>
    <scope>NUCLEOTIDE SEQUENCE [LARGE SCALE GENOMIC DNA]</scope>
    <source>
        <strain evidence="11 12">MBRSH7</strain>
    </source>
</reference>
<name>A0A0H4JBP6_9PROT</name>
<feature type="domain" description="AB hydrolase-1" evidence="10">
    <location>
        <begin position="47"/>
        <end position="356"/>
    </location>
</feature>
<dbReference type="PATRIC" id="fig|1623450.3.peg.817"/>
<dbReference type="InterPro" id="IPR008220">
    <property type="entry name" value="HAT_MetX-like"/>
</dbReference>
<evidence type="ECO:0000256" key="2">
    <source>
        <dbReference type="ARBA" id="ARBA00022490"/>
    </source>
</evidence>
<protein>
    <recommendedName>
        <fullName evidence="8">Homoserine O-succinyltransferase</fullName>
        <shortName evidence="8">HST</shortName>
        <ecNumber evidence="8">2.3.1.46</ecNumber>
    </recommendedName>
    <alternativeName>
        <fullName evidence="8">Homoserine transsuccinylase</fullName>
        <shortName evidence="8">HTS</shortName>
    </alternativeName>
</protein>
<comment type="catalytic activity">
    <reaction evidence="7 8">
        <text>L-homoserine + succinyl-CoA = O-succinyl-L-homoserine + CoA</text>
        <dbReference type="Rhea" id="RHEA:22008"/>
        <dbReference type="ChEBI" id="CHEBI:57287"/>
        <dbReference type="ChEBI" id="CHEBI:57292"/>
        <dbReference type="ChEBI" id="CHEBI:57476"/>
        <dbReference type="ChEBI" id="CHEBI:57661"/>
        <dbReference type="EC" id="2.3.1.46"/>
    </reaction>
</comment>
<feature type="binding site" evidence="8">
    <location>
        <position position="351"/>
    </location>
    <ligand>
        <name>substrate</name>
    </ligand>
</feature>
<comment type="function">
    <text evidence="8">Transfers a succinyl group from succinyl-CoA to L-homoserine, forming succinyl-L-homoserine.</text>
</comment>
<dbReference type="GO" id="GO:0004414">
    <property type="term" value="F:homoserine O-acetyltransferase activity"/>
    <property type="evidence" value="ECO:0007669"/>
    <property type="project" value="TreeGrafter"/>
</dbReference>
<dbReference type="Proteomes" id="UP000066549">
    <property type="component" value="Chromosome"/>
</dbReference>
<keyword evidence="4 8" id="KW-0808">Transferase</keyword>
<evidence type="ECO:0000256" key="7">
    <source>
        <dbReference type="ARBA" id="ARBA00051253"/>
    </source>
</evidence>
<dbReference type="PIRSF" id="PIRSF000443">
    <property type="entry name" value="Homoser_Ac_trans"/>
    <property type="match status" value="1"/>
</dbReference>
<dbReference type="InterPro" id="IPR000073">
    <property type="entry name" value="AB_hydrolase_1"/>
</dbReference>
<accession>A0A0H4JBP6</accession>
<evidence type="ECO:0000259" key="10">
    <source>
        <dbReference type="Pfam" id="PF00561"/>
    </source>
</evidence>
<dbReference type="InterPro" id="IPR029058">
    <property type="entry name" value="AB_hydrolase_fold"/>
</dbReference>
<evidence type="ECO:0000256" key="6">
    <source>
        <dbReference type="ARBA" id="ARBA00023315"/>
    </source>
</evidence>
<feature type="active site" description="Nucleophile" evidence="8 9">
    <location>
        <position position="152"/>
    </location>
</feature>
<dbReference type="NCBIfam" id="TIGR01392">
    <property type="entry name" value="homoserO_Ac_trn"/>
    <property type="match status" value="1"/>
</dbReference>
<sequence length="370" mass="42040">MGKSVGIVESKIFHCKDELALVCGKKLSEFDLIYETYGKLNKNKTNAIFIPHALSGNHHIAGKYHKNDKYSGWWDNMVGPAKPIDTNKYFVIGINNLGGNDGSTSAKSINPKTKKVWGSSFPILTVKDWVASQKKLINSLGIEKLYAIVGGSLGGMQAMQWSIDFPDAVEKILCIAAAPSLTAQNIAFNEVARQAILQDDEFYKGNFYEQKTKPKKGLRIARMLGHITYLSNDSMDKKFGRKLIQGKYNYNFQQNYEIESYLNYQGDKFAMTFDANTYLRMTKALDYFDLEKNFKNKLSKVFAKIKAKYLVVSFSSDWRFPPSRSKEIVKALLDNNINVTYAEIEAETGHDAFLLESEHYHNTVRNYLRS</sequence>
<gene>
    <name evidence="8" type="primary">metXS</name>
    <name evidence="11" type="ORF">VI33_04120</name>
</gene>
<comment type="caution">
    <text evidence="8">Lacks conserved residue(s) required for the propagation of feature annotation.</text>
</comment>
<dbReference type="GO" id="GO:0009086">
    <property type="term" value="P:methionine biosynthetic process"/>
    <property type="evidence" value="ECO:0007669"/>
    <property type="project" value="UniProtKB-UniRule"/>
</dbReference>
<organism evidence="11 12">
    <name type="scientific">Methylophilales bacterium MBRS-H7</name>
    <dbReference type="NCBI Taxonomy" id="1623450"/>
    <lineage>
        <taxon>Bacteria</taxon>
        <taxon>Pseudomonadati</taxon>
        <taxon>Pseudomonadota</taxon>
        <taxon>Betaproteobacteria</taxon>
        <taxon>Nitrosomonadales</taxon>
        <taxon>OM43 clade</taxon>
    </lineage>
</organism>
<proteinExistence type="inferred from homology"/>
<evidence type="ECO:0000256" key="5">
    <source>
        <dbReference type="ARBA" id="ARBA00023167"/>
    </source>
</evidence>
<dbReference type="FunFam" id="1.10.1740.110:FF:000001">
    <property type="entry name" value="Homoserine O-acetyltransferase"/>
    <property type="match status" value="1"/>
</dbReference>
<evidence type="ECO:0000256" key="9">
    <source>
        <dbReference type="PIRSR" id="PIRSR000443-1"/>
    </source>
</evidence>
<dbReference type="Pfam" id="PF00561">
    <property type="entry name" value="Abhydrolase_1"/>
    <property type="match status" value="1"/>
</dbReference>
<comment type="pathway">
    <text evidence="8">Amino-acid biosynthesis; L-methionine biosynthesis via de novo pathway; O-succinyl-L-homoserine from L-homoserine: step 1/1.</text>
</comment>
<dbReference type="GO" id="GO:0005737">
    <property type="term" value="C:cytoplasm"/>
    <property type="evidence" value="ECO:0007669"/>
    <property type="project" value="UniProtKB-SubCell"/>
</dbReference>
<feature type="active site" evidence="8 9">
    <location>
        <position position="317"/>
    </location>
</feature>
<comment type="subcellular location">
    <subcellularLocation>
        <location evidence="8">Cytoplasm</location>
    </subcellularLocation>
</comment>
<feature type="binding site" evidence="8">
    <location>
        <position position="222"/>
    </location>
    <ligand>
        <name>substrate</name>
    </ligand>
</feature>
<keyword evidence="3 8" id="KW-0028">Amino-acid biosynthesis</keyword>
<dbReference type="EC" id="2.3.1.46" evidence="8"/>
<dbReference type="PANTHER" id="PTHR32268:SF11">
    <property type="entry name" value="HOMOSERINE O-ACETYLTRANSFERASE"/>
    <property type="match status" value="1"/>
</dbReference>
<dbReference type="Gene3D" id="3.40.50.1820">
    <property type="entry name" value="alpha/beta hydrolase"/>
    <property type="match status" value="1"/>
</dbReference>
<keyword evidence="2 8" id="KW-0963">Cytoplasm</keyword>
<evidence type="ECO:0000256" key="3">
    <source>
        <dbReference type="ARBA" id="ARBA00022605"/>
    </source>
</evidence>
<dbReference type="OrthoDB" id="9800754at2"/>
<comment type="similarity">
    <text evidence="8">Belongs to the AB hydrolase superfamily. MetX family.</text>
</comment>
<evidence type="ECO:0000256" key="4">
    <source>
        <dbReference type="ARBA" id="ARBA00022679"/>
    </source>
</evidence>
<evidence type="ECO:0000313" key="11">
    <source>
        <dbReference type="EMBL" id="AKO65907.1"/>
    </source>
</evidence>
<evidence type="ECO:0000313" key="12">
    <source>
        <dbReference type="Proteomes" id="UP000066549"/>
    </source>
</evidence>
<dbReference type="GO" id="GO:0008899">
    <property type="term" value="F:homoserine O-succinyltransferase activity"/>
    <property type="evidence" value="ECO:0007669"/>
    <property type="project" value="UniProtKB-UniRule"/>
</dbReference>
<dbReference type="EMBL" id="CP011002">
    <property type="protein sequence ID" value="AKO65907.1"/>
    <property type="molecule type" value="Genomic_DNA"/>
</dbReference>
<evidence type="ECO:0000256" key="1">
    <source>
        <dbReference type="ARBA" id="ARBA00011738"/>
    </source>
</evidence>
<dbReference type="PANTHER" id="PTHR32268">
    <property type="entry name" value="HOMOSERINE O-ACETYLTRANSFERASE"/>
    <property type="match status" value="1"/>
</dbReference>
<keyword evidence="12" id="KW-1185">Reference proteome</keyword>
<dbReference type="Gene3D" id="1.10.1740.110">
    <property type="match status" value="1"/>
</dbReference>
<dbReference type="GO" id="GO:0009092">
    <property type="term" value="P:homoserine metabolic process"/>
    <property type="evidence" value="ECO:0007669"/>
    <property type="project" value="TreeGrafter"/>
</dbReference>
<keyword evidence="6 8" id="KW-0012">Acyltransferase</keyword>
<dbReference type="SUPFAM" id="SSF53474">
    <property type="entry name" value="alpha/beta-Hydrolases"/>
    <property type="match status" value="1"/>
</dbReference>
<evidence type="ECO:0000256" key="8">
    <source>
        <dbReference type="HAMAP-Rule" id="MF_00296"/>
    </source>
</evidence>
<keyword evidence="5 8" id="KW-0486">Methionine biosynthesis</keyword>
<dbReference type="HAMAP" id="MF_00296">
    <property type="entry name" value="MetX_acyltransf"/>
    <property type="match status" value="1"/>
</dbReference>
<dbReference type="AlphaFoldDB" id="A0A0H4JBP6"/>
<comment type="subunit">
    <text evidence="1 8">Homodimer.</text>
</comment>
<feature type="active site" evidence="8 9">
    <location>
        <position position="350"/>
    </location>
</feature>
<dbReference type="UniPathway" id="UPA00051">
    <property type="reaction ID" value="UER00075"/>
</dbReference>
<dbReference type="NCBIfam" id="NF001209">
    <property type="entry name" value="PRK00175.1"/>
    <property type="match status" value="1"/>
</dbReference>